<dbReference type="PANTHER" id="PTHR10046">
    <property type="entry name" value="ATP DEPENDENT LON PROTEASE FAMILY MEMBER"/>
    <property type="match status" value="1"/>
</dbReference>
<keyword evidence="3" id="KW-0812">Transmembrane</keyword>
<protein>
    <recommendedName>
        <fullName evidence="1">endopeptidase La</fullName>
        <ecNumber evidence="1">3.4.21.53</ecNumber>
    </recommendedName>
</protein>
<evidence type="ECO:0000259" key="4">
    <source>
        <dbReference type="PROSITE" id="PS51786"/>
    </source>
</evidence>
<dbReference type="HOGENOM" id="CLU_042037_1_0_11"/>
<proteinExistence type="inferred from homology"/>
<dbReference type="Proteomes" id="UP000004778">
    <property type="component" value="Unassembled WGS sequence"/>
</dbReference>
<dbReference type="GO" id="GO:0005524">
    <property type="term" value="F:ATP binding"/>
    <property type="evidence" value="ECO:0007669"/>
    <property type="project" value="InterPro"/>
</dbReference>
<keyword evidence="1" id="KW-0645">Protease</keyword>
<feature type="domain" description="Lon proteolytic" evidence="4">
    <location>
        <begin position="285"/>
        <end position="383"/>
    </location>
</feature>
<accession>C0W8Z4</accession>
<dbReference type="InterPro" id="IPR014721">
    <property type="entry name" value="Ribsml_uS5_D2-typ_fold_subgr"/>
</dbReference>
<dbReference type="Pfam" id="PF05362">
    <property type="entry name" value="Lon_C"/>
    <property type="match status" value="1"/>
</dbReference>
<evidence type="ECO:0000313" key="5">
    <source>
        <dbReference type="EMBL" id="EEH64808.1"/>
    </source>
</evidence>
<comment type="catalytic activity">
    <reaction evidence="1">
        <text>Hydrolysis of proteins in presence of ATP.</text>
        <dbReference type="EC" id="3.4.21.53"/>
    </reaction>
</comment>
<dbReference type="GO" id="GO:0004176">
    <property type="term" value="F:ATP-dependent peptidase activity"/>
    <property type="evidence" value="ECO:0007669"/>
    <property type="project" value="UniProtKB-UniRule"/>
</dbReference>
<feature type="region of interest" description="Disordered" evidence="2">
    <location>
        <begin position="1"/>
        <end position="24"/>
    </location>
</feature>
<dbReference type="SUPFAM" id="SSF54211">
    <property type="entry name" value="Ribosomal protein S5 domain 2-like"/>
    <property type="match status" value="1"/>
</dbReference>
<dbReference type="SUPFAM" id="SSF50156">
    <property type="entry name" value="PDZ domain-like"/>
    <property type="match status" value="1"/>
</dbReference>
<keyword evidence="6" id="KW-1185">Reference proteome</keyword>
<feature type="transmembrane region" description="Helical" evidence="3">
    <location>
        <begin position="32"/>
        <end position="52"/>
    </location>
</feature>
<sequence length="400" mass="40789">MMIAVTSHFTSSDGAWPAPSPRRHRRRPRLRGWVIALVLAVVLAVAGATIPVNAVIESPGPTWNVLGSADAAGSETESGQSASIISVEGTTTYPAAGALRMTTVAVRGCPGYPVTTFDLIAAWLSPEQAVVDRESVCPSSMSAEQVEQANQAQMTSSEQAAVVAALLESGQATRTILTIQSIAEEQKTADVRSGDVLVSLTPAGAQTTTINSFSQLRERMSTIAPGTSVTLGLQRDGEATQTTLTTIAPSDEDGDGEPDSSGSLLGLMLQVSADSPVTASFGLQDVGGPSAGMMFALGIIDSITPGDLTGGKDIAGTGTISVDGSVGPIGGIAQKMVGAKESGSAFFLAPADNCSDVVGHEPEGIQVYAVATLHEAVQAVQAIASGDTSSLSNCQAFLTR</sequence>
<comment type="similarity">
    <text evidence="1">Belongs to the peptidase S16 family.</text>
</comment>
<reference evidence="5 6" key="1">
    <citation type="submission" date="2009-01" db="EMBL/GenBank/DDBJ databases">
        <authorList>
            <person name="Qin X."/>
            <person name="Bachman B."/>
            <person name="Battles P."/>
            <person name="Bell A."/>
            <person name="Bess C."/>
            <person name="Bickham C."/>
            <person name="Chaboub L."/>
            <person name="Chen D."/>
            <person name="Coyle M."/>
            <person name="Deiros D.R."/>
            <person name="Dinh H."/>
            <person name="Forbes L."/>
            <person name="Fowler G."/>
            <person name="Francisco L."/>
            <person name="Fu Q."/>
            <person name="Gubbala S."/>
            <person name="Hale W."/>
            <person name="Han Y."/>
            <person name="Hemphill L."/>
            <person name="Highlander S.K."/>
            <person name="Hirani K."/>
            <person name="Hogues M."/>
            <person name="Jackson L."/>
            <person name="Jakkamsetti A."/>
            <person name="Javaid M."/>
            <person name="Jiang H."/>
            <person name="Korchina V."/>
            <person name="Kovar C."/>
            <person name="Lara F."/>
            <person name="Lee S."/>
            <person name="Mata R."/>
            <person name="Mathew T."/>
            <person name="Moen C."/>
            <person name="Morales K."/>
            <person name="Munidasa M."/>
            <person name="Nazareth L."/>
            <person name="Ngo R."/>
            <person name="Nguyen L."/>
            <person name="Okwuonu G."/>
            <person name="Ongeri F."/>
            <person name="Patil S."/>
            <person name="Petrosino J."/>
            <person name="Pham C."/>
            <person name="Pham P."/>
            <person name="Pu L.-L."/>
            <person name="Puazo M."/>
            <person name="Raj R."/>
            <person name="Reid J."/>
            <person name="Rouhana J."/>
            <person name="Saada N."/>
            <person name="Shang Y."/>
            <person name="Simmons D."/>
            <person name="Thornton R."/>
            <person name="Warren J."/>
            <person name="Weissenberger G."/>
            <person name="Zhang J."/>
            <person name="Zhang L."/>
            <person name="Zhou C."/>
            <person name="Zhu D."/>
            <person name="Muzny D."/>
            <person name="Worley K."/>
            <person name="Gibbs R."/>
        </authorList>
    </citation>
    <scope>NUCLEOTIDE SEQUENCE [LARGE SCALE GENOMIC DNA]</scope>
    <source>
        <strain evidence="5 6">DSM 15434</strain>
    </source>
</reference>
<evidence type="ECO:0000256" key="1">
    <source>
        <dbReference type="PROSITE-ProRule" id="PRU01122"/>
    </source>
</evidence>
<dbReference type="AlphaFoldDB" id="C0W8Z4"/>
<dbReference type="GO" id="GO:0004252">
    <property type="term" value="F:serine-type endopeptidase activity"/>
    <property type="evidence" value="ECO:0007669"/>
    <property type="project" value="UniProtKB-UniRule"/>
</dbReference>
<comment type="caution">
    <text evidence="5">The sequence shown here is derived from an EMBL/GenBank/DDBJ whole genome shotgun (WGS) entry which is preliminary data.</text>
</comment>
<keyword evidence="1" id="KW-0720">Serine protease</keyword>
<dbReference type="eggNOG" id="COG3480">
    <property type="taxonomic scope" value="Bacteria"/>
</dbReference>
<dbReference type="MEROPS" id="S16.012"/>
<organism evidence="5 6">
    <name type="scientific">Actinomyces urogenitalis DSM 15434</name>
    <dbReference type="NCBI Taxonomy" id="525246"/>
    <lineage>
        <taxon>Bacteria</taxon>
        <taxon>Bacillati</taxon>
        <taxon>Actinomycetota</taxon>
        <taxon>Actinomycetes</taxon>
        <taxon>Actinomycetales</taxon>
        <taxon>Actinomycetaceae</taxon>
        <taxon>Actinomyces</taxon>
    </lineage>
</organism>
<dbReference type="InterPro" id="IPR036034">
    <property type="entry name" value="PDZ_sf"/>
</dbReference>
<evidence type="ECO:0000256" key="2">
    <source>
        <dbReference type="SAM" id="MobiDB-lite"/>
    </source>
</evidence>
<keyword evidence="3" id="KW-1133">Transmembrane helix</keyword>
<dbReference type="Gene3D" id="2.30.42.10">
    <property type="match status" value="1"/>
</dbReference>
<keyword evidence="1" id="KW-0378">Hydrolase</keyword>
<dbReference type="InterPro" id="IPR020568">
    <property type="entry name" value="Ribosomal_Su5_D2-typ_SF"/>
</dbReference>
<dbReference type="STRING" id="103621.GCA_001067145_00413"/>
<dbReference type="Gene3D" id="3.30.230.10">
    <property type="match status" value="1"/>
</dbReference>
<feature type="active site" evidence="1">
    <location>
        <position position="290"/>
    </location>
</feature>
<dbReference type="PROSITE" id="PS51786">
    <property type="entry name" value="LON_PROTEOLYTIC"/>
    <property type="match status" value="1"/>
</dbReference>
<gene>
    <name evidence="5" type="ORF">HMPREF0058_2338</name>
</gene>
<dbReference type="InterPro" id="IPR027065">
    <property type="entry name" value="Lon_Prtase"/>
</dbReference>
<dbReference type="GO" id="GO:0006508">
    <property type="term" value="P:proteolysis"/>
    <property type="evidence" value="ECO:0007669"/>
    <property type="project" value="UniProtKB-KW"/>
</dbReference>
<feature type="active site" evidence="1">
    <location>
        <position position="335"/>
    </location>
</feature>
<keyword evidence="3" id="KW-0472">Membrane</keyword>
<dbReference type="EC" id="3.4.21.53" evidence="1"/>
<dbReference type="EMBL" id="ACFH01000217">
    <property type="protein sequence ID" value="EEH64808.1"/>
    <property type="molecule type" value="Genomic_DNA"/>
</dbReference>
<name>C0W8Z4_9ACTO</name>
<dbReference type="GO" id="GO:0030163">
    <property type="term" value="P:protein catabolic process"/>
    <property type="evidence" value="ECO:0007669"/>
    <property type="project" value="InterPro"/>
</dbReference>
<evidence type="ECO:0000313" key="6">
    <source>
        <dbReference type="Proteomes" id="UP000004778"/>
    </source>
</evidence>
<dbReference type="InterPro" id="IPR008269">
    <property type="entry name" value="Lon_proteolytic"/>
</dbReference>
<evidence type="ECO:0000256" key="3">
    <source>
        <dbReference type="SAM" id="Phobius"/>
    </source>
</evidence>